<name>A0A1I4PKE2_9EURY</name>
<dbReference type="OrthoDB" id="52877at2157"/>
<dbReference type="EMBL" id="FOUJ01000001">
    <property type="protein sequence ID" value="SFM28114.1"/>
    <property type="molecule type" value="Genomic_DNA"/>
</dbReference>
<dbReference type="AlphaFoldDB" id="A0A1I4PKE2"/>
<accession>A0A1I4PKE2</accession>
<reference evidence="2" key="1">
    <citation type="submission" date="2016-10" db="EMBL/GenBank/DDBJ databases">
        <authorList>
            <person name="Varghese N."/>
            <person name="Submissions S."/>
        </authorList>
    </citation>
    <scope>NUCLEOTIDE SEQUENCE [LARGE SCALE GENOMIC DNA]</scope>
    <source>
        <strain evidence="2">Mob M</strain>
    </source>
</reference>
<dbReference type="Proteomes" id="UP000198535">
    <property type="component" value="Unassembled WGS sequence"/>
</dbReference>
<keyword evidence="2" id="KW-1185">Reference proteome</keyword>
<dbReference type="STRING" id="487685.SAMN04488696_0717"/>
<dbReference type="Pfam" id="PF22263">
    <property type="entry name" value="DUF6951"/>
    <property type="match status" value="1"/>
</dbReference>
<protein>
    <submittedName>
        <fullName evidence="1">Uncharacterized protein</fullName>
    </submittedName>
</protein>
<dbReference type="InterPro" id="IPR054227">
    <property type="entry name" value="DUF6951"/>
</dbReference>
<evidence type="ECO:0000313" key="2">
    <source>
        <dbReference type="Proteomes" id="UP000198535"/>
    </source>
</evidence>
<gene>
    <name evidence="1" type="ORF">SAMN04488696_0717</name>
</gene>
<dbReference type="RefSeq" id="WP_091933233.1">
    <property type="nucleotide sequence ID" value="NZ_FOUJ01000001.1"/>
</dbReference>
<evidence type="ECO:0000313" key="1">
    <source>
        <dbReference type="EMBL" id="SFM28114.1"/>
    </source>
</evidence>
<organism evidence="1 2">
    <name type="scientific">Methanolobus profundi</name>
    <dbReference type="NCBI Taxonomy" id="487685"/>
    <lineage>
        <taxon>Archaea</taxon>
        <taxon>Methanobacteriati</taxon>
        <taxon>Methanobacteriota</taxon>
        <taxon>Stenosarchaea group</taxon>
        <taxon>Methanomicrobia</taxon>
        <taxon>Methanosarcinales</taxon>
        <taxon>Methanosarcinaceae</taxon>
        <taxon>Methanolobus</taxon>
    </lineage>
</organism>
<sequence length="107" mass="11928">MATTVTVNSAICGFTHKVTGELDGKNIIVDIDTPCEKIKKMSHMEIPMMETMDIKDNFVIDRAKEVQCTPICLIPAGVLHVCRMETGMLSKNLAKKSQRVSIEFDEL</sequence>
<proteinExistence type="predicted"/>